<evidence type="ECO:0000256" key="9">
    <source>
        <dbReference type="ARBA" id="ARBA00064153"/>
    </source>
</evidence>
<evidence type="ECO:0000256" key="10">
    <source>
        <dbReference type="ARBA" id="ARBA00069168"/>
    </source>
</evidence>
<feature type="disulfide bond" evidence="11">
    <location>
        <begin position="576"/>
        <end position="640"/>
    </location>
</feature>
<dbReference type="SMART" id="SM00202">
    <property type="entry name" value="SR"/>
    <property type="match status" value="7"/>
</dbReference>
<reference evidence="13 14" key="1">
    <citation type="submission" date="2018-01" db="EMBL/GenBank/DDBJ databases">
        <title>Comparison of the Chinese Bamboo Partridge and Red Junglefowl genome sequences highlights the importance of demography in genome evolution.</title>
        <authorList>
            <person name="Tiley G.P."/>
            <person name="Kimball R.T."/>
            <person name="Braun E.L."/>
            <person name="Burleigh J.G."/>
        </authorList>
    </citation>
    <scope>NUCLEOTIDE SEQUENCE [LARGE SCALE GENOMIC DNA]</scope>
    <source>
        <strain evidence="13">RTK389</strain>
        <tissue evidence="13">Blood</tissue>
    </source>
</reference>
<keyword evidence="5 11" id="KW-1015">Disulfide bond</keyword>
<dbReference type="OrthoDB" id="536948at2759"/>
<evidence type="ECO:0000256" key="7">
    <source>
        <dbReference type="ARBA" id="ARBA00023180"/>
    </source>
</evidence>
<dbReference type="GO" id="GO:0004252">
    <property type="term" value="F:serine-type endopeptidase activity"/>
    <property type="evidence" value="ECO:0007669"/>
    <property type="project" value="TreeGrafter"/>
</dbReference>
<dbReference type="Pfam" id="PF00530">
    <property type="entry name" value="SRCR"/>
    <property type="match status" value="7"/>
</dbReference>
<evidence type="ECO:0000256" key="6">
    <source>
        <dbReference type="ARBA" id="ARBA00023170"/>
    </source>
</evidence>
<feature type="disulfide bond" evidence="11">
    <location>
        <begin position="353"/>
        <end position="417"/>
    </location>
</feature>
<feature type="disulfide bond" evidence="11">
    <location>
        <begin position="700"/>
        <end position="764"/>
    </location>
</feature>
<feature type="domain" description="SRCR" evidence="12">
    <location>
        <begin position="3"/>
        <end position="103"/>
    </location>
</feature>
<protein>
    <recommendedName>
        <fullName evidence="10">Soluble scavenger receptor cysteine-rich domain-containing protein SSC5D</fullName>
    </recommendedName>
</protein>
<evidence type="ECO:0000313" key="13">
    <source>
        <dbReference type="EMBL" id="POI27261.1"/>
    </source>
</evidence>
<accession>A0A2P4ST34</accession>
<feature type="domain" description="SRCR" evidence="12">
    <location>
        <begin position="675"/>
        <end position="775"/>
    </location>
</feature>
<dbReference type="PANTHER" id="PTHR48071:SF15">
    <property type="entry name" value="SRCR DOMAIN-CONTAINING PROTEIN"/>
    <property type="match status" value="1"/>
</dbReference>
<name>A0A2P4ST34_BAMTH</name>
<feature type="disulfide bond" evidence="11">
    <location>
        <begin position="41"/>
        <end position="102"/>
    </location>
</feature>
<dbReference type="Gene3D" id="3.10.250.10">
    <property type="entry name" value="SRCR-like domain"/>
    <property type="match status" value="7"/>
</dbReference>
<evidence type="ECO:0000256" key="4">
    <source>
        <dbReference type="ARBA" id="ARBA00022737"/>
    </source>
</evidence>
<evidence type="ECO:0000313" key="14">
    <source>
        <dbReference type="Proteomes" id="UP000237246"/>
    </source>
</evidence>
<organism evidence="13 14">
    <name type="scientific">Bambusicola thoracicus</name>
    <name type="common">Chinese bamboo-partridge</name>
    <name type="synonym">Perdix thoracica</name>
    <dbReference type="NCBI Taxonomy" id="9083"/>
    <lineage>
        <taxon>Eukaryota</taxon>
        <taxon>Metazoa</taxon>
        <taxon>Chordata</taxon>
        <taxon>Craniata</taxon>
        <taxon>Vertebrata</taxon>
        <taxon>Euteleostomi</taxon>
        <taxon>Archelosauria</taxon>
        <taxon>Archosauria</taxon>
        <taxon>Dinosauria</taxon>
        <taxon>Saurischia</taxon>
        <taxon>Theropoda</taxon>
        <taxon>Coelurosauria</taxon>
        <taxon>Aves</taxon>
        <taxon>Neognathae</taxon>
        <taxon>Galloanserae</taxon>
        <taxon>Galliformes</taxon>
        <taxon>Phasianidae</taxon>
        <taxon>Perdicinae</taxon>
        <taxon>Bambusicola</taxon>
    </lineage>
</organism>
<keyword evidence="6" id="KW-0675">Receptor</keyword>
<feature type="disulfide bond" evidence="11">
    <location>
        <begin position="287"/>
        <end position="297"/>
    </location>
</feature>
<feature type="disulfide bond" evidence="11">
    <location>
        <begin position="72"/>
        <end position="82"/>
    </location>
</feature>
<feature type="disulfide bond" evidence="11">
    <location>
        <begin position="589"/>
        <end position="650"/>
    </location>
</feature>
<comment type="subunit">
    <text evidence="9">Interacts with LGALS1 and laminin.</text>
</comment>
<evidence type="ECO:0000256" key="5">
    <source>
        <dbReference type="ARBA" id="ARBA00023157"/>
    </source>
</evidence>
<feature type="disulfide bond" evidence="11">
    <location>
        <begin position="182"/>
        <end position="192"/>
    </location>
</feature>
<dbReference type="AlphaFoldDB" id="A0A2P4ST34"/>
<keyword evidence="4" id="KW-0677">Repeat</keyword>
<dbReference type="PANTHER" id="PTHR48071">
    <property type="entry name" value="SRCR DOMAIN-CONTAINING PROTEIN"/>
    <property type="match status" value="1"/>
</dbReference>
<feature type="disulfide bond" evidence="11">
    <location>
        <begin position="463"/>
        <end position="527"/>
    </location>
</feature>
<feature type="disulfide bond" evidence="11">
    <location>
        <begin position="28"/>
        <end position="92"/>
    </location>
</feature>
<feature type="disulfide bond" evidence="11">
    <location>
        <begin position="243"/>
        <end position="307"/>
    </location>
</feature>
<feature type="disulfide bond" evidence="11">
    <location>
        <begin position="476"/>
        <end position="537"/>
    </location>
</feature>
<dbReference type="GO" id="GO:0031638">
    <property type="term" value="P:zymogen activation"/>
    <property type="evidence" value="ECO:0007669"/>
    <property type="project" value="TreeGrafter"/>
</dbReference>
<comment type="subcellular location">
    <subcellularLocation>
        <location evidence="1">Secreted</location>
    </subcellularLocation>
</comment>
<comment type="caution">
    <text evidence="13">The sequence shown here is derived from an EMBL/GenBank/DDBJ whole genome shotgun (WGS) entry which is preliminary data.</text>
</comment>
<dbReference type="Proteomes" id="UP000237246">
    <property type="component" value="Unassembled WGS sequence"/>
</dbReference>
<evidence type="ECO:0000256" key="1">
    <source>
        <dbReference type="ARBA" id="ARBA00004613"/>
    </source>
</evidence>
<feature type="disulfide bond" evidence="11">
    <location>
        <begin position="138"/>
        <end position="202"/>
    </location>
</feature>
<feature type="disulfide bond" evidence="11">
    <location>
        <begin position="620"/>
        <end position="630"/>
    </location>
</feature>
<evidence type="ECO:0000259" key="12">
    <source>
        <dbReference type="PROSITE" id="PS50287"/>
    </source>
</evidence>
<dbReference type="InterPro" id="IPR001190">
    <property type="entry name" value="SRCR"/>
</dbReference>
<feature type="disulfide bond" evidence="11">
    <location>
        <begin position="151"/>
        <end position="212"/>
    </location>
</feature>
<dbReference type="FunFam" id="3.10.250.10:FF:000006">
    <property type="entry name" value="neurotrypsin isoform X2"/>
    <property type="match status" value="1"/>
</dbReference>
<keyword evidence="2" id="KW-0964">Secreted</keyword>
<feature type="non-terminal residue" evidence="13">
    <location>
        <position position="775"/>
    </location>
</feature>
<dbReference type="FunFam" id="3.10.250.10:FF:000002">
    <property type="entry name" value="Scavenger receptor cysteine-rich type 1 protein M130"/>
    <property type="match status" value="2"/>
</dbReference>
<feature type="domain" description="SRCR" evidence="12">
    <location>
        <begin position="328"/>
        <end position="428"/>
    </location>
</feature>
<feature type="domain" description="SRCR" evidence="12">
    <location>
        <begin position="438"/>
        <end position="538"/>
    </location>
</feature>
<dbReference type="FunFam" id="3.10.250.10:FF:000007">
    <property type="entry name" value="Soluble scavenger receptor cysteine-rich domain-containing protein SSC5D"/>
    <property type="match status" value="4"/>
</dbReference>
<dbReference type="PRINTS" id="PR00258">
    <property type="entry name" value="SPERACTRCPTR"/>
</dbReference>
<dbReference type="SUPFAM" id="SSF56487">
    <property type="entry name" value="SRCR-like"/>
    <property type="match status" value="7"/>
</dbReference>
<keyword evidence="3" id="KW-0732">Signal</keyword>
<gene>
    <name evidence="13" type="ORF">CIB84_008990</name>
</gene>
<sequence length="775" mass="83614">MELRLVSDHGRCAGRVEVLHNGIWGTVCGDNWDAHDGQVVCRQLSCGTVLSVSRGARHGEGTGPIWLDEVNCTGTEAALSECQAKPWGNHDCVHMEDASVECSESHISKIGRLQLLDGPSRCAGRVEVLHDQRWGTICDDGWDLADANVVCRQLGCGTAVLATKAAHYGRGQDTIWLDEVNCTGMEESIFDCKASAWGVNNCYHGEDAGVLCSEGDQVRLVNYRSRCAGRVEILHNKRWGTVCDKNWDLLDANVVCRQLGCGRALSATGQAQFGQGSGIVWLDGMNCTGFEHSLSACLAKPWGITTCDHWADAGVVCSGSVVSSFAPIRLVDGPGPCAGRLEVFHNGQWGTVCDDGWEFTDAAVVCRQLDCGVVISAPPRAYFGQGQGPMWLDDVNCTGTEAALSECKFKGWGIHNCYHHEVASVVCSGSGISDLADLRLVNGSDKCSGRLEVFHDQRWGTVCADDWDLAEAYVVCRQLGCGAPRSASSSSQFGEGPHLTWVDAVECTGMERALFECKVKLWGAKSCKSKGYASVVCSEAVDIDLQSPEAIRLVNGPHRCSGRVEVFHSQQWGTVCHDDWDLNDAKVVCRQLDCGTAVSVLRISSFGQDSRPIWLEGVRCLGTEATLTECPAKPRGLYSCSHLEDAGVVCSGPRISNISTLRLVDGLRNLSSADVRLVNGPSRCAGRVEVLHNGQWGTVCDDGWDLNDAKVVCRQLGCGTVLSAPVRAHFGQGTGYIWLDDVNCAGTEDALHQCRARPWGQNNCNHREDAGVVCL</sequence>
<feature type="domain" description="SRCR" evidence="12">
    <location>
        <begin position="113"/>
        <end position="213"/>
    </location>
</feature>
<dbReference type="GO" id="GO:0005886">
    <property type="term" value="C:plasma membrane"/>
    <property type="evidence" value="ECO:0007669"/>
    <property type="project" value="TreeGrafter"/>
</dbReference>
<dbReference type="PROSITE" id="PS00420">
    <property type="entry name" value="SRCR_1"/>
    <property type="match status" value="3"/>
</dbReference>
<dbReference type="GO" id="GO:0005615">
    <property type="term" value="C:extracellular space"/>
    <property type="evidence" value="ECO:0007669"/>
    <property type="project" value="TreeGrafter"/>
</dbReference>
<keyword evidence="14" id="KW-1185">Reference proteome</keyword>
<feature type="domain" description="SRCR" evidence="12">
    <location>
        <begin position="551"/>
        <end position="651"/>
    </location>
</feature>
<feature type="disulfide bond" evidence="11">
    <location>
        <begin position="366"/>
        <end position="427"/>
    </location>
</feature>
<feature type="disulfide bond" evidence="11">
    <location>
        <begin position="397"/>
        <end position="407"/>
    </location>
</feature>
<evidence type="ECO:0000256" key="8">
    <source>
        <dbReference type="ARBA" id="ARBA00058074"/>
    </source>
</evidence>
<keyword evidence="7" id="KW-0325">Glycoprotein</keyword>
<feature type="disulfide bond" evidence="11">
    <location>
        <begin position="256"/>
        <end position="317"/>
    </location>
</feature>
<dbReference type="InterPro" id="IPR036772">
    <property type="entry name" value="SRCR-like_dom_sf"/>
</dbReference>
<dbReference type="PROSITE" id="PS50287">
    <property type="entry name" value="SRCR_2"/>
    <property type="match status" value="7"/>
</dbReference>
<proteinExistence type="predicted"/>
<comment type="function">
    <text evidence="8">Binds to extracellular matrix proteins. Binds to pathogen-associated molecular patterns (PAMPs) present on the cell walls of Gram-positive and Gram-negative bacteria and fungi, behaving as a pattern recognition receptor (PRR). Induces bacterial and fungal aggregation and subsequent inhibition of PAMP-induced cytokine release. Does not possess intrinsic bactericidal activity. May play a role in the innate defense and homeostasis of certain epithelial surfaces.</text>
</comment>
<feature type="disulfide bond" evidence="11">
    <location>
        <begin position="744"/>
        <end position="754"/>
    </location>
</feature>
<feature type="disulfide bond" evidence="11">
    <location>
        <begin position="713"/>
        <end position="774"/>
    </location>
</feature>
<dbReference type="EMBL" id="PPHD01024627">
    <property type="protein sequence ID" value="POI27261.1"/>
    <property type="molecule type" value="Genomic_DNA"/>
</dbReference>
<evidence type="ECO:0000256" key="11">
    <source>
        <dbReference type="PROSITE-ProRule" id="PRU00196"/>
    </source>
</evidence>
<evidence type="ECO:0000256" key="2">
    <source>
        <dbReference type="ARBA" id="ARBA00022525"/>
    </source>
</evidence>
<feature type="disulfide bond" evidence="11">
    <location>
        <begin position="507"/>
        <end position="517"/>
    </location>
</feature>
<feature type="domain" description="SRCR" evidence="12">
    <location>
        <begin position="218"/>
        <end position="318"/>
    </location>
</feature>
<evidence type="ECO:0000256" key="3">
    <source>
        <dbReference type="ARBA" id="ARBA00022729"/>
    </source>
</evidence>